<sequence>MPFRLSSEPQLNSPDLIVGWPGIGNVGLMAVETLRRQLGAEYFGEIEPEPFFYPSGVVIKSGVLESLSFPGSRFYYKKTAERDLILFLGDEQPAETGSTYASGGKAYEMANLVLDVAQKFGCRRVLTSGAAVSPIHHNYTPGVWAVANDAYLLKDIEEASDRRFESELQGKAAQANISGLNGLLIGVAAQRGIPAACLMGEVPDYLARAPMPYPAASQSVLGLISRFYGLNLDLKELDEMRRQLGDMIDQFFNQFPDELKEKISQRAQVRAEIEDGEAITDEDKKWMADHIEDLFRPAGGSNDRAA</sequence>
<accession>A0A1P8F6M4</accession>
<evidence type="ECO:0000313" key="2">
    <source>
        <dbReference type="Proteomes" id="UP000185934"/>
    </source>
</evidence>
<dbReference type="RefSeq" id="WP_076003869.1">
    <property type="nucleotide sequence ID" value="NZ_CP018258.1"/>
</dbReference>
<protein>
    <recommendedName>
        <fullName evidence="3">PAC2 family protein</fullName>
    </recommendedName>
</protein>
<dbReference type="PANTHER" id="PTHR35610">
    <property type="entry name" value="3-ISOPROPYLMALATE DEHYDRATASE-RELATED"/>
    <property type="match status" value="1"/>
</dbReference>
<dbReference type="InterPro" id="IPR019151">
    <property type="entry name" value="Proteasome_assmbl_chaperone_2"/>
</dbReference>
<dbReference type="InterPro" id="IPR038389">
    <property type="entry name" value="PSMG2_sf"/>
</dbReference>
<organism evidence="1 2">
    <name type="scientific">Dehalogenimonas formicexedens</name>
    <dbReference type="NCBI Taxonomy" id="1839801"/>
    <lineage>
        <taxon>Bacteria</taxon>
        <taxon>Bacillati</taxon>
        <taxon>Chloroflexota</taxon>
        <taxon>Dehalococcoidia</taxon>
        <taxon>Dehalococcoidales</taxon>
        <taxon>Dehalococcoidaceae</taxon>
        <taxon>Dehalogenimonas</taxon>
    </lineage>
</organism>
<dbReference type="AlphaFoldDB" id="A0A1P8F6M4"/>
<dbReference type="Proteomes" id="UP000185934">
    <property type="component" value="Chromosome"/>
</dbReference>
<dbReference type="EMBL" id="CP018258">
    <property type="protein sequence ID" value="APV44137.1"/>
    <property type="molecule type" value="Genomic_DNA"/>
</dbReference>
<evidence type="ECO:0008006" key="3">
    <source>
        <dbReference type="Google" id="ProtNLM"/>
    </source>
</evidence>
<dbReference type="Pfam" id="PF09754">
    <property type="entry name" value="PAC2"/>
    <property type="match status" value="1"/>
</dbReference>
<gene>
    <name evidence="1" type="ORF">Dform_00789</name>
</gene>
<proteinExistence type="predicted"/>
<dbReference type="KEGG" id="dfo:Dform_00789"/>
<evidence type="ECO:0000313" key="1">
    <source>
        <dbReference type="EMBL" id="APV44137.1"/>
    </source>
</evidence>
<name>A0A1P8F6M4_9CHLR</name>
<dbReference type="OrthoDB" id="150941at2"/>
<dbReference type="PANTHER" id="PTHR35610:SF7">
    <property type="entry name" value="3-ISOPROPYLMALATE DEHYDRATASE"/>
    <property type="match status" value="1"/>
</dbReference>
<dbReference type="STRING" id="1839801.Dform_00789"/>
<dbReference type="Gene3D" id="3.40.50.10900">
    <property type="entry name" value="PAC-like subunit"/>
    <property type="match status" value="1"/>
</dbReference>
<reference evidence="2" key="1">
    <citation type="submission" date="2016-11" db="EMBL/GenBank/DDBJ databases">
        <title>Dehalogenimonas formicexedens sp. nov., a chlorinated alkane respiring bacterium isolated from contaminated groundwater.</title>
        <authorList>
            <person name="Key T.A."/>
            <person name="Bowman K.S."/>
            <person name="Lee I."/>
            <person name="Chun J."/>
            <person name="Albuquerque L."/>
            <person name="da Costa M.S."/>
            <person name="Rainey F.A."/>
            <person name="Moe W.M."/>
        </authorList>
    </citation>
    <scope>NUCLEOTIDE SEQUENCE [LARGE SCALE GENOMIC DNA]</scope>
    <source>
        <strain evidence="2">NSZ-14</strain>
    </source>
</reference>
<dbReference type="SUPFAM" id="SSF159659">
    <property type="entry name" value="Cgl1923-like"/>
    <property type="match status" value="1"/>
</dbReference>
<keyword evidence="2" id="KW-1185">Reference proteome</keyword>